<dbReference type="InterPro" id="IPR013783">
    <property type="entry name" value="Ig-like_fold"/>
</dbReference>
<feature type="non-terminal residue" evidence="1">
    <location>
        <position position="1"/>
    </location>
</feature>
<dbReference type="Gene3D" id="2.60.40.10">
    <property type="entry name" value="Immunoglobulins"/>
    <property type="match status" value="1"/>
</dbReference>
<accession>A0A1B6G7P7</accession>
<evidence type="ECO:0000313" key="1">
    <source>
        <dbReference type="EMBL" id="JAS58457.1"/>
    </source>
</evidence>
<dbReference type="AlphaFoldDB" id="A0A1B6G7P7"/>
<organism evidence="1">
    <name type="scientific">Cuerna arida</name>
    <dbReference type="NCBI Taxonomy" id="1464854"/>
    <lineage>
        <taxon>Eukaryota</taxon>
        <taxon>Metazoa</taxon>
        <taxon>Ecdysozoa</taxon>
        <taxon>Arthropoda</taxon>
        <taxon>Hexapoda</taxon>
        <taxon>Insecta</taxon>
        <taxon>Pterygota</taxon>
        <taxon>Neoptera</taxon>
        <taxon>Paraneoptera</taxon>
        <taxon>Hemiptera</taxon>
        <taxon>Auchenorrhyncha</taxon>
        <taxon>Membracoidea</taxon>
        <taxon>Cicadellidae</taxon>
        <taxon>Cicadellinae</taxon>
        <taxon>Proconiini</taxon>
        <taxon>Cuerna</taxon>
    </lineage>
</organism>
<protein>
    <submittedName>
        <fullName evidence="1">Uncharacterized protein</fullName>
    </submittedName>
</protein>
<sequence>ESGIVEMGVVSFQQEELKQDVKLELWLYQPLIYISETSLNFGLVYVEETKVIVITLMAPIGKEYFEISIKSERNNNVFSVNMKSGVLMPKVGQPLEVSFTPKISISYAELLVIRSCMSQSFWEIPLYGVGT</sequence>
<reference evidence="1" key="1">
    <citation type="submission" date="2015-11" db="EMBL/GenBank/DDBJ databases">
        <title>De novo transcriptome assembly of four potential Pierce s Disease insect vectors from Arizona vineyards.</title>
        <authorList>
            <person name="Tassone E.E."/>
        </authorList>
    </citation>
    <scope>NUCLEOTIDE SEQUENCE</scope>
</reference>
<dbReference type="EMBL" id="GECZ01011312">
    <property type="protein sequence ID" value="JAS58457.1"/>
    <property type="molecule type" value="Transcribed_RNA"/>
</dbReference>
<name>A0A1B6G7P7_9HEMI</name>
<feature type="non-terminal residue" evidence="1">
    <location>
        <position position="131"/>
    </location>
</feature>
<gene>
    <name evidence="1" type="ORF">g.50281</name>
</gene>
<proteinExistence type="predicted"/>